<comment type="cofactor">
    <cofactor evidence="7">
        <name>Mg(2+)</name>
        <dbReference type="ChEBI" id="CHEBI:18420"/>
    </cofactor>
    <text evidence="7">Binds 1 Mg(2+) ion per subunit.</text>
</comment>
<dbReference type="SUPFAM" id="SSF52540">
    <property type="entry name" value="P-loop containing nucleoside triphosphate hydrolases"/>
    <property type="match status" value="1"/>
</dbReference>
<dbReference type="PRINTS" id="PR01100">
    <property type="entry name" value="SHIKIMTKNASE"/>
</dbReference>
<keyword evidence="4 7" id="KW-0418">Kinase</keyword>
<dbReference type="Pfam" id="PF01202">
    <property type="entry name" value="SKI"/>
    <property type="match status" value="1"/>
</dbReference>
<dbReference type="EMBL" id="CP003879">
    <property type="protein sequence ID" value="AFU69840.1"/>
    <property type="molecule type" value="Genomic_DNA"/>
</dbReference>
<dbReference type="PANTHER" id="PTHR21087:SF16">
    <property type="entry name" value="SHIKIMATE KINASE 1, CHLOROPLASTIC"/>
    <property type="match status" value="1"/>
</dbReference>
<comment type="caution">
    <text evidence="7">Lacks conserved residue(s) required for the propagation of feature annotation.</text>
</comment>
<name>K4IWJ1_PSYTT</name>
<dbReference type="UniPathway" id="UPA00053">
    <property type="reaction ID" value="UER00088"/>
</dbReference>
<feature type="binding site" evidence="7">
    <location>
        <position position="14"/>
    </location>
    <ligand>
        <name>Mg(2+)</name>
        <dbReference type="ChEBI" id="CHEBI:18420"/>
    </ligand>
</feature>
<reference evidence="8" key="2">
    <citation type="submission" date="2012-09" db="EMBL/GenBank/DDBJ databases">
        <title>The complete sequence of Psychroflexus torquis an extreme psychrophile from sea-ice that is stimulated by light.</title>
        <authorList>
            <person name="Feng S."/>
            <person name="Powell S.M."/>
            <person name="Bowman J.P."/>
        </authorList>
    </citation>
    <scope>NUCLEOTIDE SEQUENCE [LARGE SCALE GENOMIC DNA]</scope>
    <source>
        <strain evidence="8">ATCC 700755</strain>
    </source>
</reference>
<feature type="binding site" evidence="7">
    <location>
        <begin position="10"/>
        <end position="15"/>
    </location>
    <ligand>
        <name>ATP</name>
        <dbReference type="ChEBI" id="CHEBI:30616"/>
    </ligand>
</feature>
<evidence type="ECO:0000256" key="2">
    <source>
        <dbReference type="ARBA" id="ARBA00022679"/>
    </source>
</evidence>
<dbReference type="OrthoDB" id="9800332at2"/>
<comment type="catalytic activity">
    <reaction evidence="7">
        <text>shikimate + ATP = 3-phosphoshikimate + ADP + H(+)</text>
        <dbReference type="Rhea" id="RHEA:13121"/>
        <dbReference type="ChEBI" id="CHEBI:15378"/>
        <dbReference type="ChEBI" id="CHEBI:30616"/>
        <dbReference type="ChEBI" id="CHEBI:36208"/>
        <dbReference type="ChEBI" id="CHEBI:145989"/>
        <dbReference type="ChEBI" id="CHEBI:456216"/>
        <dbReference type="EC" id="2.7.1.71"/>
    </reaction>
</comment>
<dbReference type="GO" id="GO:0009073">
    <property type="term" value="P:aromatic amino acid family biosynthetic process"/>
    <property type="evidence" value="ECO:0007669"/>
    <property type="project" value="UniProtKB-KW"/>
</dbReference>
<dbReference type="InterPro" id="IPR000623">
    <property type="entry name" value="Shikimate_kinase/TSH1"/>
</dbReference>
<dbReference type="GO" id="GO:0009423">
    <property type="term" value="P:chorismate biosynthetic process"/>
    <property type="evidence" value="ECO:0007669"/>
    <property type="project" value="UniProtKB-UniRule"/>
</dbReference>
<dbReference type="AlphaFoldDB" id="K4IWJ1"/>
<dbReference type="HAMAP" id="MF_00109">
    <property type="entry name" value="Shikimate_kinase"/>
    <property type="match status" value="1"/>
</dbReference>
<keyword evidence="5 7" id="KW-0067">ATP-binding</keyword>
<dbReference type="STRING" id="313595.P700755_003183"/>
<feature type="binding site" evidence="7">
    <location>
        <position position="143"/>
    </location>
    <ligand>
        <name>substrate</name>
    </ligand>
</feature>
<keyword evidence="7" id="KW-0460">Magnesium</keyword>
<comment type="similarity">
    <text evidence="7">Belongs to the shikimate kinase family.</text>
</comment>
<dbReference type="InterPro" id="IPR027417">
    <property type="entry name" value="P-loop_NTPase"/>
</dbReference>
<dbReference type="Gene3D" id="3.40.50.300">
    <property type="entry name" value="P-loop containing nucleotide triphosphate hydrolases"/>
    <property type="match status" value="1"/>
</dbReference>
<dbReference type="GO" id="GO:0000287">
    <property type="term" value="F:magnesium ion binding"/>
    <property type="evidence" value="ECO:0007669"/>
    <property type="project" value="UniProtKB-UniRule"/>
</dbReference>
<proteinExistence type="inferred from homology"/>
<feature type="binding site" evidence="7">
    <location>
        <position position="79"/>
    </location>
    <ligand>
        <name>substrate</name>
    </ligand>
</feature>
<dbReference type="EC" id="2.7.1.71" evidence="7"/>
<accession>K4IWJ1</accession>
<feature type="binding site" evidence="7">
    <location>
        <position position="32"/>
    </location>
    <ligand>
        <name>substrate</name>
    </ligand>
</feature>
<keyword evidence="7" id="KW-0963">Cytoplasm</keyword>
<evidence type="ECO:0000313" key="9">
    <source>
        <dbReference type="Proteomes" id="UP000008514"/>
    </source>
</evidence>
<evidence type="ECO:0000256" key="4">
    <source>
        <dbReference type="ARBA" id="ARBA00022777"/>
    </source>
</evidence>
<keyword evidence="9" id="KW-1185">Reference proteome</keyword>
<comment type="pathway">
    <text evidence="7">Metabolic intermediate biosynthesis; chorismate biosynthesis; chorismate from D-erythrose 4-phosphate and phosphoenolpyruvate: step 5/7.</text>
</comment>
<evidence type="ECO:0000256" key="7">
    <source>
        <dbReference type="HAMAP-Rule" id="MF_00109"/>
    </source>
</evidence>
<feature type="binding site" evidence="7">
    <location>
        <position position="120"/>
    </location>
    <ligand>
        <name>ATP</name>
        <dbReference type="ChEBI" id="CHEBI:30616"/>
    </ligand>
</feature>
<keyword evidence="1 7" id="KW-0028">Amino-acid biosynthesis</keyword>
<keyword evidence="3 7" id="KW-0547">Nucleotide-binding</keyword>
<protein>
    <recommendedName>
        <fullName evidence="7">Shikimate kinase</fullName>
        <shortName evidence="7">SK</shortName>
        <ecNumber evidence="7">2.7.1.71</ecNumber>
    </recommendedName>
</protein>
<comment type="function">
    <text evidence="7">Catalyzes the specific phosphorylation of the 3-hydroxyl group of shikimic acid using ATP as a cosubstrate.</text>
</comment>
<evidence type="ECO:0000313" key="8">
    <source>
        <dbReference type="EMBL" id="AFU69840.1"/>
    </source>
</evidence>
<evidence type="ECO:0000256" key="3">
    <source>
        <dbReference type="ARBA" id="ARBA00022741"/>
    </source>
</evidence>
<dbReference type="PANTHER" id="PTHR21087">
    <property type="entry name" value="SHIKIMATE KINASE"/>
    <property type="match status" value="1"/>
</dbReference>
<dbReference type="GO" id="GO:0008652">
    <property type="term" value="P:amino acid biosynthetic process"/>
    <property type="evidence" value="ECO:0007669"/>
    <property type="project" value="UniProtKB-KW"/>
</dbReference>
<dbReference type="GO" id="GO:0005829">
    <property type="term" value="C:cytosol"/>
    <property type="evidence" value="ECO:0007669"/>
    <property type="project" value="TreeGrafter"/>
</dbReference>
<dbReference type="RefSeq" id="WP_015025391.1">
    <property type="nucleotide sequence ID" value="NC_018721.1"/>
</dbReference>
<reference evidence="8" key="1">
    <citation type="submission" date="2006-03" db="EMBL/GenBank/DDBJ databases">
        <authorList>
            <person name="Bowman J."/>
            <person name="Ferriera S."/>
            <person name="Johnson J."/>
            <person name="Kravitz S."/>
            <person name="Halpern A."/>
            <person name="Remington K."/>
            <person name="Beeson K."/>
            <person name="Tran B."/>
            <person name="Rogers Y.-H."/>
            <person name="Friedman R."/>
            <person name="Venter J.C."/>
        </authorList>
    </citation>
    <scope>NUCLEOTIDE SEQUENCE [LARGE SCALE GENOMIC DNA]</scope>
    <source>
        <strain evidence="8">ATCC 700755</strain>
    </source>
</reference>
<keyword evidence="6 7" id="KW-0057">Aromatic amino acid biosynthesis</keyword>
<dbReference type="GO" id="GO:0005524">
    <property type="term" value="F:ATP binding"/>
    <property type="evidence" value="ECO:0007669"/>
    <property type="project" value="UniProtKB-UniRule"/>
</dbReference>
<keyword evidence="2 7" id="KW-0808">Transferase</keyword>
<evidence type="ECO:0000256" key="5">
    <source>
        <dbReference type="ARBA" id="ARBA00022840"/>
    </source>
</evidence>
<dbReference type="KEGG" id="ptq:P700755_003183"/>
<dbReference type="InterPro" id="IPR031322">
    <property type="entry name" value="Shikimate/glucono_kinase"/>
</dbReference>
<keyword evidence="7" id="KW-0479">Metal-binding</keyword>
<sequence>MKLVLLGYMGVGKSTLGKLIAKTFNIPFIDLDNYIENKEQLSISQLFELKGEIYFRKVEAEALIEILSKNEDYVLSLGGGTPVYADNMKSIMEALDVTSVYVKLNLEELRDRLFQQKESRPVIAHLSSKSDFDDFLRKHLFERQQFYFMADHVLNVTGKTESVSLDELTSLLNQNT</sequence>
<evidence type="ECO:0000256" key="6">
    <source>
        <dbReference type="ARBA" id="ARBA00023141"/>
    </source>
</evidence>
<gene>
    <name evidence="7" type="primary">aroK</name>
    <name evidence="8" type="ordered locus">P700755_003183</name>
</gene>
<evidence type="ECO:0000256" key="1">
    <source>
        <dbReference type="ARBA" id="ARBA00022605"/>
    </source>
</evidence>
<dbReference type="GO" id="GO:0004765">
    <property type="term" value="F:shikimate kinase activity"/>
    <property type="evidence" value="ECO:0007669"/>
    <property type="project" value="UniProtKB-UniRule"/>
</dbReference>
<dbReference type="eggNOG" id="COG0703">
    <property type="taxonomic scope" value="Bacteria"/>
</dbReference>
<dbReference type="HOGENOM" id="CLU_057607_4_0_10"/>
<comment type="subcellular location">
    <subcellularLocation>
        <location evidence="7">Cytoplasm</location>
    </subcellularLocation>
</comment>
<comment type="subunit">
    <text evidence="7">Monomer.</text>
</comment>
<organism evidence="8 9">
    <name type="scientific">Psychroflexus torquis (strain ATCC 700755 / CIP 106069 / ACAM 623)</name>
    <dbReference type="NCBI Taxonomy" id="313595"/>
    <lineage>
        <taxon>Bacteria</taxon>
        <taxon>Pseudomonadati</taxon>
        <taxon>Bacteroidota</taxon>
        <taxon>Flavobacteriia</taxon>
        <taxon>Flavobacteriales</taxon>
        <taxon>Flavobacteriaceae</taxon>
        <taxon>Psychroflexus</taxon>
    </lineage>
</organism>
<feature type="binding site" evidence="7">
    <location>
        <position position="56"/>
    </location>
    <ligand>
        <name>substrate</name>
    </ligand>
</feature>
<dbReference type="CDD" id="cd00464">
    <property type="entry name" value="SK"/>
    <property type="match status" value="1"/>
</dbReference>
<dbReference type="Proteomes" id="UP000008514">
    <property type="component" value="Chromosome"/>
</dbReference>